<evidence type="ECO:0000256" key="1">
    <source>
        <dbReference type="ARBA" id="ARBA00009995"/>
    </source>
</evidence>
<proteinExistence type="inferred from homology"/>
<dbReference type="PANTHER" id="PTHR48048:SF45">
    <property type="entry name" value="GLYCOSYLTRANSFERASE"/>
    <property type="match status" value="1"/>
</dbReference>
<dbReference type="AlphaFoldDB" id="A0A978VKK8"/>
<dbReference type="GO" id="GO:0035251">
    <property type="term" value="F:UDP-glucosyltransferase activity"/>
    <property type="evidence" value="ECO:0007669"/>
    <property type="project" value="InterPro"/>
</dbReference>
<keyword evidence="2" id="KW-0328">Glycosyltransferase</keyword>
<name>A0A978VKK8_ZIZJJ</name>
<evidence type="ECO:0000313" key="3">
    <source>
        <dbReference type="EMBL" id="KAH7533627.1"/>
    </source>
</evidence>
<sequence>MEDQKPYVKNAVTELIDSKTDPDSPRLAGFLIDMFCTPMIDVADEFGLPTYVFYTSGAGFLGFMFHLQSLHDNENVDTTEFAKTPNIELPISSFVNPVPASVFPGVVLDKTSVASMMMHTRDIRNRTKGILVNTFMELEYHAIQSLSDAKSKFPPLYPVGPILNLNRVESDRKSDVIEWLEGQPHSSVLFLCFGSMGSFNEPQIKEIAIALEQSGVRFLWSLRRPPSKDKMVMNGDCDVRKRVKEMSGKSRTVLVEGGSSHSSLQNWINVELKLSVEIKLDYRTGFYTGADDEDVIVTAQEIETGIRKLMEAGSDVRKRVKEISEKSKQAFMDGGSSYSSLRSFIETVIESLPSI</sequence>
<dbReference type="PANTHER" id="PTHR48048">
    <property type="entry name" value="GLYCOSYLTRANSFERASE"/>
    <property type="match status" value="1"/>
</dbReference>
<dbReference type="Gene3D" id="3.40.50.2000">
    <property type="entry name" value="Glycogen Phosphorylase B"/>
    <property type="match status" value="4"/>
</dbReference>
<dbReference type="EMBL" id="JAEACU010000004">
    <property type="protein sequence ID" value="KAH7533627.1"/>
    <property type="molecule type" value="Genomic_DNA"/>
</dbReference>
<gene>
    <name evidence="3" type="ORF">FEM48_Zijuj04G0151700</name>
</gene>
<comment type="similarity">
    <text evidence="1">Belongs to the UDP-glycosyltransferase family.</text>
</comment>
<keyword evidence="2" id="KW-0808">Transferase</keyword>
<reference evidence="3" key="1">
    <citation type="journal article" date="2021" name="Front. Plant Sci.">
        <title>Chromosome-Scale Genome Assembly for Chinese Sour Jujube and Insights Into Its Genome Evolution and Domestication Signature.</title>
        <authorList>
            <person name="Shen L.-Y."/>
            <person name="Luo H."/>
            <person name="Wang X.-L."/>
            <person name="Wang X.-M."/>
            <person name="Qiu X.-J."/>
            <person name="Liu H."/>
            <person name="Zhou S.-S."/>
            <person name="Jia K.-H."/>
            <person name="Nie S."/>
            <person name="Bao Y.-T."/>
            <person name="Zhang R.-G."/>
            <person name="Yun Q.-Z."/>
            <person name="Chai Y.-H."/>
            <person name="Lu J.-Y."/>
            <person name="Li Y."/>
            <person name="Zhao S.-W."/>
            <person name="Mao J.-F."/>
            <person name="Jia S.-G."/>
            <person name="Mao Y.-M."/>
        </authorList>
    </citation>
    <scope>NUCLEOTIDE SEQUENCE</scope>
    <source>
        <strain evidence="3">AT0</strain>
        <tissue evidence="3">Leaf</tissue>
    </source>
</reference>
<dbReference type="InterPro" id="IPR050481">
    <property type="entry name" value="UDP-glycosyltransf_plant"/>
</dbReference>
<dbReference type="SUPFAM" id="SSF53756">
    <property type="entry name" value="UDP-Glycosyltransferase/glycogen phosphorylase"/>
    <property type="match status" value="2"/>
</dbReference>
<dbReference type="Proteomes" id="UP000813462">
    <property type="component" value="Unassembled WGS sequence"/>
</dbReference>
<comment type="caution">
    <text evidence="3">The sequence shown here is derived from an EMBL/GenBank/DDBJ whole genome shotgun (WGS) entry which is preliminary data.</text>
</comment>
<evidence type="ECO:0000256" key="2">
    <source>
        <dbReference type="ARBA" id="ARBA00022676"/>
    </source>
</evidence>
<protein>
    <submittedName>
        <fullName evidence="3">Uncharacterized protein</fullName>
    </submittedName>
</protein>
<organism evidence="3 4">
    <name type="scientific">Ziziphus jujuba var. spinosa</name>
    <dbReference type="NCBI Taxonomy" id="714518"/>
    <lineage>
        <taxon>Eukaryota</taxon>
        <taxon>Viridiplantae</taxon>
        <taxon>Streptophyta</taxon>
        <taxon>Embryophyta</taxon>
        <taxon>Tracheophyta</taxon>
        <taxon>Spermatophyta</taxon>
        <taxon>Magnoliopsida</taxon>
        <taxon>eudicotyledons</taxon>
        <taxon>Gunneridae</taxon>
        <taxon>Pentapetalae</taxon>
        <taxon>rosids</taxon>
        <taxon>fabids</taxon>
        <taxon>Rosales</taxon>
        <taxon>Rhamnaceae</taxon>
        <taxon>Paliureae</taxon>
        <taxon>Ziziphus</taxon>
    </lineage>
</organism>
<evidence type="ECO:0000313" key="4">
    <source>
        <dbReference type="Proteomes" id="UP000813462"/>
    </source>
</evidence>
<accession>A0A978VKK8</accession>